<dbReference type="RefSeq" id="WP_186978676.1">
    <property type="nucleotide sequence ID" value="NZ_JACOOH010000014.1"/>
</dbReference>
<evidence type="ECO:0000313" key="2">
    <source>
        <dbReference type="Proteomes" id="UP000646484"/>
    </source>
</evidence>
<dbReference type="Pfam" id="PF17642">
    <property type="entry name" value="TssD"/>
    <property type="match status" value="1"/>
</dbReference>
<keyword evidence="2" id="KW-1185">Reference proteome</keyword>
<comment type="caution">
    <text evidence="1">The sequence shown here is derived from an EMBL/GenBank/DDBJ whole genome shotgun (WGS) entry which is preliminary data.</text>
</comment>
<name>A0ABR7D843_9BACT</name>
<sequence length="134" mass="15299">MGALRATVSIRGREIDILFSHIEFSRKTDKKGRPVTSVIGGKLTFSIEATKDTEILESMVNSQFKPVSGKIIFYRTDDNSVFRIIEFRCAYIVYYKEVFNVDKKRPLFTTITLSADSLIVGNAFLTNSWLEFNL</sequence>
<evidence type="ECO:0008006" key="3">
    <source>
        <dbReference type="Google" id="ProtNLM"/>
    </source>
</evidence>
<dbReference type="EMBL" id="JACOOH010000014">
    <property type="protein sequence ID" value="MBC5623665.1"/>
    <property type="molecule type" value="Genomic_DNA"/>
</dbReference>
<dbReference type="InterPro" id="IPR041408">
    <property type="entry name" value="Hcp_Tssd"/>
</dbReference>
<dbReference type="Proteomes" id="UP000646484">
    <property type="component" value="Unassembled WGS sequence"/>
</dbReference>
<protein>
    <recommendedName>
        <fullName evidence="3">Type VI secretion system needle protein Hcp</fullName>
    </recommendedName>
</protein>
<gene>
    <name evidence="1" type="ORF">H8S64_21465</name>
</gene>
<evidence type="ECO:0000313" key="1">
    <source>
        <dbReference type="EMBL" id="MBC5623665.1"/>
    </source>
</evidence>
<reference evidence="1 2" key="1">
    <citation type="submission" date="2020-08" db="EMBL/GenBank/DDBJ databases">
        <title>Genome public.</title>
        <authorList>
            <person name="Liu C."/>
            <person name="Sun Q."/>
        </authorList>
    </citation>
    <scope>NUCLEOTIDE SEQUENCE [LARGE SCALE GENOMIC DNA]</scope>
    <source>
        <strain evidence="1 2">NSJ-56</strain>
    </source>
</reference>
<accession>A0ABR7D843</accession>
<organism evidence="1 2">
    <name type="scientific">Butyricimonas hominis</name>
    <dbReference type="NCBI Taxonomy" id="2763032"/>
    <lineage>
        <taxon>Bacteria</taxon>
        <taxon>Pseudomonadati</taxon>
        <taxon>Bacteroidota</taxon>
        <taxon>Bacteroidia</taxon>
        <taxon>Bacteroidales</taxon>
        <taxon>Odoribacteraceae</taxon>
        <taxon>Butyricimonas</taxon>
    </lineage>
</organism>
<proteinExistence type="predicted"/>